<name>A0AAE0PJ34_SORBR</name>
<dbReference type="EMBL" id="JAUTDP010000003">
    <property type="protein sequence ID" value="KAK3400727.1"/>
    <property type="molecule type" value="Genomic_DNA"/>
</dbReference>
<comment type="caution">
    <text evidence="2">The sequence shown here is derived from an EMBL/GenBank/DDBJ whole genome shotgun (WGS) entry which is preliminary data.</text>
</comment>
<feature type="signal peptide" evidence="1">
    <location>
        <begin position="1"/>
        <end position="20"/>
    </location>
</feature>
<evidence type="ECO:0000256" key="1">
    <source>
        <dbReference type="SAM" id="SignalP"/>
    </source>
</evidence>
<gene>
    <name evidence="2" type="ORF">B0T20DRAFT_151852</name>
</gene>
<accession>A0AAE0PJ34</accession>
<reference evidence="2" key="1">
    <citation type="journal article" date="2023" name="Mol. Phylogenet. Evol.">
        <title>Genome-scale phylogeny and comparative genomics of the fungal order Sordariales.</title>
        <authorList>
            <person name="Hensen N."/>
            <person name="Bonometti L."/>
            <person name="Westerberg I."/>
            <person name="Brannstrom I.O."/>
            <person name="Guillou S."/>
            <person name="Cros-Aarteil S."/>
            <person name="Calhoun S."/>
            <person name="Haridas S."/>
            <person name="Kuo A."/>
            <person name="Mondo S."/>
            <person name="Pangilinan J."/>
            <person name="Riley R."/>
            <person name="LaButti K."/>
            <person name="Andreopoulos B."/>
            <person name="Lipzen A."/>
            <person name="Chen C."/>
            <person name="Yan M."/>
            <person name="Daum C."/>
            <person name="Ng V."/>
            <person name="Clum A."/>
            <person name="Steindorff A."/>
            <person name="Ohm R.A."/>
            <person name="Martin F."/>
            <person name="Silar P."/>
            <person name="Natvig D.O."/>
            <person name="Lalanne C."/>
            <person name="Gautier V."/>
            <person name="Ament-Velasquez S.L."/>
            <person name="Kruys A."/>
            <person name="Hutchinson M.I."/>
            <person name="Powell A.J."/>
            <person name="Barry K."/>
            <person name="Miller A.N."/>
            <person name="Grigoriev I.V."/>
            <person name="Debuchy R."/>
            <person name="Gladieux P."/>
            <person name="Hiltunen Thoren M."/>
            <person name="Johannesson H."/>
        </authorList>
    </citation>
    <scope>NUCLEOTIDE SEQUENCE</scope>
    <source>
        <strain evidence="2">FGSC 1904</strain>
    </source>
</reference>
<sequence length="172" mass="19150">MQLITLFSRLLLANVNIAIAAVVLPSTVNDTTTSVGLRALLPRDDEHGTTLCTDINFGGYCQTFSNTRSGLKSSACIRLDDSIRGKVSSVKPFGPNEKTKGTYCRYFVNDHCLDFSLMDPKAPCGSRETSEFAGFSDLKSIEPSWFHAECDQGGKMDKKIQSFWCWFPYRKP</sequence>
<evidence type="ECO:0000313" key="3">
    <source>
        <dbReference type="Proteomes" id="UP001281003"/>
    </source>
</evidence>
<dbReference type="AlphaFoldDB" id="A0AAE0PJ34"/>
<keyword evidence="3" id="KW-1185">Reference proteome</keyword>
<reference evidence="2" key="2">
    <citation type="submission" date="2023-07" db="EMBL/GenBank/DDBJ databases">
        <authorList>
            <consortium name="Lawrence Berkeley National Laboratory"/>
            <person name="Haridas S."/>
            <person name="Hensen N."/>
            <person name="Bonometti L."/>
            <person name="Westerberg I."/>
            <person name="Brannstrom I.O."/>
            <person name="Guillou S."/>
            <person name="Cros-Aarteil S."/>
            <person name="Calhoun S."/>
            <person name="Kuo A."/>
            <person name="Mondo S."/>
            <person name="Pangilinan J."/>
            <person name="Riley R."/>
            <person name="LaButti K."/>
            <person name="Andreopoulos B."/>
            <person name="Lipzen A."/>
            <person name="Chen C."/>
            <person name="Yanf M."/>
            <person name="Daum C."/>
            <person name="Ng V."/>
            <person name="Clum A."/>
            <person name="Steindorff A."/>
            <person name="Ohm R."/>
            <person name="Martin F."/>
            <person name="Silar P."/>
            <person name="Natvig D."/>
            <person name="Lalanne C."/>
            <person name="Gautier V."/>
            <person name="Ament-velasquez S.L."/>
            <person name="Kruys A."/>
            <person name="Hutchinson M.I."/>
            <person name="Powell A.J."/>
            <person name="Barry K."/>
            <person name="Miller A.N."/>
            <person name="Grigoriev I.V."/>
            <person name="Debuchy R."/>
            <person name="Gladieux P."/>
            <person name="Thoren M.H."/>
            <person name="Johannesson H."/>
        </authorList>
    </citation>
    <scope>NUCLEOTIDE SEQUENCE</scope>
    <source>
        <strain evidence="2">FGSC 1904</strain>
    </source>
</reference>
<keyword evidence="1" id="KW-0732">Signal</keyword>
<feature type="chain" id="PRO_5041956928" evidence="1">
    <location>
        <begin position="21"/>
        <end position="172"/>
    </location>
</feature>
<organism evidence="2 3">
    <name type="scientific">Sordaria brevicollis</name>
    <dbReference type="NCBI Taxonomy" id="83679"/>
    <lineage>
        <taxon>Eukaryota</taxon>
        <taxon>Fungi</taxon>
        <taxon>Dikarya</taxon>
        <taxon>Ascomycota</taxon>
        <taxon>Pezizomycotina</taxon>
        <taxon>Sordariomycetes</taxon>
        <taxon>Sordariomycetidae</taxon>
        <taxon>Sordariales</taxon>
        <taxon>Sordariaceae</taxon>
        <taxon>Sordaria</taxon>
    </lineage>
</organism>
<protein>
    <submittedName>
        <fullName evidence="2">Uncharacterized protein</fullName>
    </submittedName>
</protein>
<dbReference type="Proteomes" id="UP001281003">
    <property type="component" value="Unassembled WGS sequence"/>
</dbReference>
<proteinExistence type="predicted"/>
<evidence type="ECO:0000313" key="2">
    <source>
        <dbReference type="EMBL" id="KAK3400727.1"/>
    </source>
</evidence>